<dbReference type="SUPFAM" id="SSF47616">
    <property type="entry name" value="GST C-terminal domain-like"/>
    <property type="match status" value="1"/>
</dbReference>
<keyword evidence="2" id="KW-1185">Reference proteome</keyword>
<dbReference type="InterPro" id="IPR036282">
    <property type="entry name" value="Glutathione-S-Trfase_C_sf"/>
</dbReference>
<dbReference type="RefSeq" id="WP_277275203.1">
    <property type="nucleotide sequence ID" value="NZ_JAROCY010000002.1"/>
</dbReference>
<dbReference type="EMBL" id="JAROCY010000002">
    <property type="protein sequence ID" value="MDF8332038.1"/>
    <property type="molecule type" value="Genomic_DNA"/>
</dbReference>
<dbReference type="InterPro" id="IPR036249">
    <property type="entry name" value="Thioredoxin-like_sf"/>
</dbReference>
<evidence type="ECO:0000313" key="1">
    <source>
        <dbReference type="EMBL" id="MDF8332038.1"/>
    </source>
</evidence>
<dbReference type="Gene3D" id="1.20.1050.10">
    <property type="match status" value="1"/>
</dbReference>
<dbReference type="Proteomes" id="UP001222770">
    <property type="component" value="Unassembled WGS sequence"/>
</dbReference>
<gene>
    <name evidence="1" type="ORF">POM99_02385</name>
</gene>
<comment type="caution">
    <text evidence="1">The sequence shown here is derived from an EMBL/GenBank/DDBJ whole genome shotgun (WGS) entry which is preliminary data.</text>
</comment>
<dbReference type="Gene3D" id="3.40.30.10">
    <property type="entry name" value="Glutaredoxin"/>
    <property type="match status" value="1"/>
</dbReference>
<organism evidence="1 2">
    <name type="scientific">Novosphingobium cyanobacteriorum</name>
    <dbReference type="NCBI Taxonomy" id="3024215"/>
    <lineage>
        <taxon>Bacteria</taxon>
        <taxon>Pseudomonadati</taxon>
        <taxon>Pseudomonadota</taxon>
        <taxon>Alphaproteobacteria</taxon>
        <taxon>Sphingomonadales</taxon>
        <taxon>Sphingomonadaceae</taxon>
        <taxon>Novosphingobium</taxon>
    </lineage>
</organism>
<sequence>MHYLTVAEAQALPGLRLVLTAGVPGPWGEAAKAVLAFRKVPFTPVAQQAMAPNEDLLAWTGHRNAPIVCLDDEPPLTGWHDILLLAERLGQGPSLLPADPVQRALCLGLCLEIAGRDGLGWNRRHQIMAASLSAGPDPALDALARTYHVTPATIAAAPARLAQILSGLAAQLRQQADRGSGYLVGDMVSAADLFWACFSMMLAPLPQDVNPMPDWLRGPYADCDPVTMAALDPLLIAHRDRIYARHIGLPLDY</sequence>
<accession>A0ABT6CDN6</accession>
<proteinExistence type="predicted"/>
<name>A0ABT6CDN6_9SPHN</name>
<evidence type="ECO:0000313" key="2">
    <source>
        <dbReference type="Proteomes" id="UP001222770"/>
    </source>
</evidence>
<dbReference type="SUPFAM" id="SSF52833">
    <property type="entry name" value="Thioredoxin-like"/>
    <property type="match status" value="1"/>
</dbReference>
<evidence type="ECO:0008006" key="3">
    <source>
        <dbReference type="Google" id="ProtNLM"/>
    </source>
</evidence>
<reference evidence="1 2" key="1">
    <citation type="submission" date="2023-03" db="EMBL/GenBank/DDBJ databases">
        <title>Novosphingobium cyanobacteriorum sp. nov., isolated from a eutrophic reservoir during the Microcystis bloom period.</title>
        <authorList>
            <person name="Kang M."/>
            <person name="Le V."/>
            <person name="Ko S.-R."/>
            <person name="Lee S.-A."/>
            <person name="Ahn C.-Y."/>
        </authorList>
    </citation>
    <scope>NUCLEOTIDE SEQUENCE [LARGE SCALE GENOMIC DNA]</scope>
    <source>
        <strain evidence="1 2">HBC54</strain>
    </source>
</reference>
<protein>
    <recommendedName>
        <fullName evidence="3">Glutathione S-transferase</fullName>
    </recommendedName>
</protein>